<keyword evidence="5" id="KW-1185">Reference proteome</keyword>
<comment type="similarity">
    <text evidence="2">Belongs to the short-chain dehydrogenases/reductases (SDR) family.</text>
</comment>
<reference evidence="4 5" key="1">
    <citation type="submission" date="2018-08" db="EMBL/GenBank/DDBJ databases">
        <authorList>
            <person name="Laetsch R D."/>
            <person name="Stevens L."/>
            <person name="Kumar S."/>
            <person name="Blaxter L. M."/>
        </authorList>
    </citation>
    <scope>NUCLEOTIDE SEQUENCE [LARGE SCALE GENOMIC DNA]</scope>
</reference>
<dbReference type="Gene3D" id="3.40.50.720">
    <property type="entry name" value="NAD(P)-binding Rossmann-like Domain"/>
    <property type="match status" value="1"/>
</dbReference>
<accession>A0A3P6TKI2</accession>
<gene>
    <name evidence="4" type="ORF">NLS_LOCUS4630</name>
</gene>
<keyword evidence="3" id="KW-0812">Transmembrane</keyword>
<dbReference type="OrthoDB" id="191139at2759"/>
<organism evidence="4 5">
    <name type="scientific">Litomosoides sigmodontis</name>
    <name type="common">Filarial nematode worm</name>
    <dbReference type="NCBI Taxonomy" id="42156"/>
    <lineage>
        <taxon>Eukaryota</taxon>
        <taxon>Metazoa</taxon>
        <taxon>Ecdysozoa</taxon>
        <taxon>Nematoda</taxon>
        <taxon>Chromadorea</taxon>
        <taxon>Rhabditida</taxon>
        <taxon>Spirurina</taxon>
        <taxon>Spiruromorpha</taxon>
        <taxon>Filarioidea</taxon>
        <taxon>Onchocercidae</taxon>
        <taxon>Litomosoides</taxon>
    </lineage>
</organism>
<dbReference type="InterPro" id="IPR036291">
    <property type="entry name" value="NAD(P)-bd_dom_sf"/>
</dbReference>
<dbReference type="InterPro" id="IPR002347">
    <property type="entry name" value="SDR_fam"/>
</dbReference>
<keyword evidence="3" id="KW-1133">Transmembrane helix</keyword>
<evidence type="ECO:0000256" key="1">
    <source>
        <dbReference type="ARBA" id="ARBA00023002"/>
    </source>
</evidence>
<evidence type="ECO:0000256" key="3">
    <source>
        <dbReference type="SAM" id="Phobius"/>
    </source>
</evidence>
<dbReference type="Proteomes" id="UP000277928">
    <property type="component" value="Unassembled WGS sequence"/>
</dbReference>
<dbReference type="SUPFAM" id="SSF51735">
    <property type="entry name" value="NAD(P)-binding Rossmann-fold domains"/>
    <property type="match status" value="1"/>
</dbReference>
<evidence type="ECO:0000313" key="5">
    <source>
        <dbReference type="Proteomes" id="UP000277928"/>
    </source>
</evidence>
<protein>
    <submittedName>
        <fullName evidence="4">Uncharacterized protein</fullName>
    </submittedName>
</protein>
<dbReference type="EMBL" id="UYRX01000305">
    <property type="protein sequence ID" value="VDK79710.1"/>
    <property type="molecule type" value="Genomic_DNA"/>
</dbReference>
<dbReference type="GO" id="GO:0016491">
    <property type="term" value="F:oxidoreductase activity"/>
    <property type="evidence" value="ECO:0007669"/>
    <property type="project" value="UniProtKB-KW"/>
</dbReference>
<dbReference type="PANTHER" id="PTHR43157">
    <property type="entry name" value="PHOSPHATIDYLINOSITOL-GLYCAN BIOSYNTHESIS CLASS F PROTEIN-RELATED"/>
    <property type="match status" value="1"/>
</dbReference>
<feature type="transmembrane region" description="Helical" evidence="3">
    <location>
        <begin position="16"/>
        <end position="34"/>
    </location>
</feature>
<dbReference type="PANTHER" id="PTHR43157:SF31">
    <property type="entry name" value="PHOSPHATIDYLINOSITOL-GLYCAN BIOSYNTHESIS CLASS F PROTEIN"/>
    <property type="match status" value="1"/>
</dbReference>
<proteinExistence type="inferred from homology"/>
<dbReference type="STRING" id="42156.A0A3P6TKI2"/>
<name>A0A3P6TKI2_LITSI</name>
<keyword evidence="1" id="KW-0560">Oxidoreductase</keyword>
<dbReference type="PRINTS" id="PR00080">
    <property type="entry name" value="SDRFAMILY"/>
</dbReference>
<evidence type="ECO:0000313" key="4">
    <source>
        <dbReference type="EMBL" id="VDK79710.1"/>
    </source>
</evidence>
<keyword evidence="3" id="KW-0472">Membrane</keyword>
<dbReference type="Pfam" id="PF00106">
    <property type="entry name" value="adh_short"/>
    <property type="match status" value="1"/>
</dbReference>
<dbReference type="OMA" id="DGHELVW"/>
<evidence type="ECO:0000256" key="2">
    <source>
        <dbReference type="RuleBase" id="RU000363"/>
    </source>
</evidence>
<dbReference type="AlphaFoldDB" id="A0A3P6TKI2"/>
<dbReference type="PRINTS" id="PR00081">
    <property type="entry name" value="GDHRDH"/>
</dbReference>
<sequence>MEASFVESLNIFDCKWIFLIVIVIALRICGIVLLNSSYSRFYFKGVQFKERRTVKGMVAVVTGCNCGIGKQIVRELNIRGAKVYMLCRNEDRAQNAVIQLVKLGCNPQRLLVKVVDLTRFKSIEAVAAEIMEVVLIREFCNFNKTPSILEERHLDILINNAGVMLYPKFKLTDDGHELVWQTNYLGHFLLTELLLPLLRAAPTARIVNVSALAHFYADPIDLQLIDRREGWDSRQSYSKSKLAMVMHAFELTRRLRQCEGSHVTINACHPGLCNTRLMRYTPLLQKPLSYITAPFRWYLLKTPKDGAQTPLFLALSKTVAGSSGLYYSECVTKPFIEMADWEKKCAQLYDYSIHATGLDVKD</sequence>